<feature type="compositionally biased region" description="Basic and acidic residues" evidence="4">
    <location>
        <begin position="238"/>
        <end position="250"/>
    </location>
</feature>
<feature type="repeat" description="ANK" evidence="3">
    <location>
        <begin position="358"/>
        <end position="390"/>
    </location>
</feature>
<evidence type="ECO:0000256" key="1">
    <source>
        <dbReference type="ARBA" id="ARBA00022737"/>
    </source>
</evidence>
<dbReference type="SUPFAM" id="SSF48403">
    <property type="entry name" value="Ankyrin repeat"/>
    <property type="match status" value="2"/>
</dbReference>
<protein>
    <submittedName>
        <fullName evidence="5">Ankyrin-1</fullName>
    </submittedName>
</protein>
<feature type="repeat" description="ANK" evidence="3">
    <location>
        <begin position="495"/>
        <end position="527"/>
    </location>
</feature>
<dbReference type="Pfam" id="PF12796">
    <property type="entry name" value="Ank_2"/>
    <property type="match status" value="2"/>
</dbReference>
<dbReference type="EMBL" id="VCHE01000084">
    <property type="protein sequence ID" value="KAB2572151.1"/>
    <property type="molecule type" value="Genomic_DNA"/>
</dbReference>
<keyword evidence="1" id="KW-0677">Repeat</keyword>
<dbReference type="PANTHER" id="PTHR24126:SF14">
    <property type="entry name" value="ANK_REP_REGION DOMAIN-CONTAINING PROTEIN"/>
    <property type="match status" value="1"/>
</dbReference>
<feature type="compositionally biased region" description="Basic and acidic residues" evidence="4">
    <location>
        <begin position="196"/>
        <end position="205"/>
    </location>
</feature>
<evidence type="ECO:0000256" key="4">
    <source>
        <dbReference type="SAM" id="MobiDB-lite"/>
    </source>
</evidence>
<feature type="region of interest" description="Disordered" evidence="4">
    <location>
        <begin position="163"/>
        <end position="209"/>
    </location>
</feature>
<feature type="compositionally biased region" description="Low complexity" evidence="4">
    <location>
        <begin position="178"/>
        <end position="195"/>
    </location>
</feature>
<dbReference type="PRINTS" id="PR01415">
    <property type="entry name" value="ANKYRIN"/>
</dbReference>
<dbReference type="SMART" id="SM00248">
    <property type="entry name" value="ANK"/>
    <property type="match status" value="9"/>
</dbReference>
<organism evidence="5 6">
    <name type="scientific">Lasiodiplodia theobromae</name>
    <dbReference type="NCBI Taxonomy" id="45133"/>
    <lineage>
        <taxon>Eukaryota</taxon>
        <taxon>Fungi</taxon>
        <taxon>Dikarya</taxon>
        <taxon>Ascomycota</taxon>
        <taxon>Pezizomycotina</taxon>
        <taxon>Dothideomycetes</taxon>
        <taxon>Dothideomycetes incertae sedis</taxon>
        <taxon>Botryosphaeriales</taxon>
        <taxon>Botryosphaeriaceae</taxon>
        <taxon>Lasiodiplodia</taxon>
    </lineage>
</organism>
<reference evidence="5 6" key="1">
    <citation type="journal article" date="2019" name="Sci. Rep.">
        <title>A multi-omics analysis of the grapevine pathogen Lasiodiplodia theobromae reveals that temperature affects the expression of virulence- and pathogenicity-related genes.</title>
        <authorList>
            <person name="Felix C."/>
            <person name="Meneses R."/>
            <person name="Goncalves M.F.M."/>
            <person name="Tilleman L."/>
            <person name="Duarte A.S."/>
            <person name="Jorrin-Novo J.V."/>
            <person name="Van de Peer Y."/>
            <person name="Deforce D."/>
            <person name="Van Nieuwerburgh F."/>
            <person name="Esteves A.C."/>
            <person name="Alves A."/>
        </authorList>
    </citation>
    <scope>NUCLEOTIDE SEQUENCE [LARGE SCALE GENOMIC DNA]</scope>
    <source>
        <strain evidence="5 6">LA-SOL3</strain>
    </source>
</reference>
<accession>A0A5N5D3K0</accession>
<dbReference type="AlphaFoldDB" id="A0A5N5D3K0"/>
<feature type="compositionally biased region" description="Low complexity" evidence="4">
    <location>
        <begin position="261"/>
        <end position="303"/>
    </location>
</feature>
<keyword evidence="2 3" id="KW-0040">ANK repeat</keyword>
<evidence type="ECO:0000313" key="5">
    <source>
        <dbReference type="EMBL" id="KAB2572151.1"/>
    </source>
</evidence>
<evidence type="ECO:0000256" key="2">
    <source>
        <dbReference type="ARBA" id="ARBA00023043"/>
    </source>
</evidence>
<dbReference type="InterPro" id="IPR002110">
    <property type="entry name" value="Ankyrin_rpt"/>
</dbReference>
<dbReference type="InterPro" id="IPR036770">
    <property type="entry name" value="Ankyrin_rpt-contain_sf"/>
</dbReference>
<keyword evidence="6" id="KW-1185">Reference proteome</keyword>
<dbReference type="Pfam" id="PF00023">
    <property type="entry name" value="Ank"/>
    <property type="match status" value="1"/>
</dbReference>
<dbReference type="OrthoDB" id="539213at2759"/>
<proteinExistence type="predicted"/>
<feature type="region of interest" description="Disordered" evidence="4">
    <location>
        <begin position="230"/>
        <end position="303"/>
    </location>
</feature>
<dbReference type="PANTHER" id="PTHR24126">
    <property type="entry name" value="ANKYRIN REPEAT, PH AND SEC7 DOMAIN CONTAINING PROTEIN SECG-RELATED"/>
    <property type="match status" value="1"/>
</dbReference>
<gene>
    <name evidence="5" type="primary">Ank1_0</name>
    <name evidence="5" type="ORF">DBV05_g9187</name>
</gene>
<evidence type="ECO:0000313" key="6">
    <source>
        <dbReference type="Proteomes" id="UP000325902"/>
    </source>
</evidence>
<evidence type="ECO:0000256" key="3">
    <source>
        <dbReference type="PROSITE-ProRule" id="PRU00023"/>
    </source>
</evidence>
<feature type="repeat" description="ANK" evidence="3">
    <location>
        <begin position="602"/>
        <end position="634"/>
    </location>
</feature>
<comment type="caution">
    <text evidence="5">The sequence shown here is derived from an EMBL/GenBank/DDBJ whole genome shotgun (WGS) entry which is preliminary data.</text>
</comment>
<name>A0A5N5D3K0_9PEZI</name>
<dbReference type="Gene3D" id="1.25.40.20">
    <property type="entry name" value="Ankyrin repeat-containing domain"/>
    <property type="match status" value="4"/>
</dbReference>
<dbReference type="PROSITE" id="PS50297">
    <property type="entry name" value="ANK_REP_REGION"/>
    <property type="match status" value="4"/>
</dbReference>
<feature type="repeat" description="ANK" evidence="3">
    <location>
        <begin position="462"/>
        <end position="494"/>
    </location>
</feature>
<dbReference type="PROSITE" id="PS50088">
    <property type="entry name" value="ANK_REPEAT"/>
    <property type="match status" value="4"/>
</dbReference>
<dbReference type="Proteomes" id="UP000325902">
    <property type="component" value="Unassembled WGS sequence"/>
</dbReference>
<sequence length="801" mass="84383">MDPASVMSLTGACLTILVRTVREINELVGKMSNMEQKVNLIVARLNTISATMSQLELWMRTHDVSRIAEDLAGAIRSCTLVVGEIESYVKSVKGGWLSGRIRYLWDEGQFLQYQSALDSQVAALGLFLNVILLNSNTQRQVILESSASRRALQEARDQASICSNGARRRARAGSIQESSGSSSITATTTTTASSNSRDDGGRSEESFAFDNELIDSETYRAAFRRMMTLSPTVQRDPGAPERLEESEQGTKKSKKKVRIGSESSADSSTTGSSPWSRRRSTLSSRSSWSMRSSMSSSSSSSNSARELCLAASRGDVQEVEKLLAGNPPVDANARCKLDADEKQHGIKGRVFLPASSKLERTAMHHAAANGHAEVVLLLARHGAYVATRTKHGKTPLHVARSAAVAALLSLGADPLCRDDASATPLHHLAAASSSPEASDDGAAAISALIAADPLTVDATNKLRQTPLHLASQHNNTTVASALIAARAYVDAADTDGLRPLHYAAEHGHPAIIQLLLSAQADPEAPAGKDMWRPLHHAAHRGHADAIAALLAPPPSSSSVASPSSPLSPLVASPLSRAATLALAPSSGSGSGAAATVDAPAADQRRPLHLAISANSPAAVAALLTAGADVEAQTSSSTSTRRGSSETPLQLALARLQQQQDAKTSSTTAVVEIIHHLLHHNASPTRVPGLLATACAAPAPAPVVLDVVRALLAHGADPNGGSDVDESTLTPLSAACARPADALDVVRLLVAHGARPRHQDFCAAWRNGRLRTWEKRALHAAMGEVAGAELRRDEVEWLIVSR</sequence>